<dbReference type="AlphaFoldDB" id="A0A1A7C056"/>
<dbReference type="EMBL" id="LOCQ01000058">
    <property type="protein sequence ID" value="OBV38110.1"/>
    <property type="molecule type" value="Genomic_DNA"/>
</dbReference>
<name>A0A1A7C056_9BURK</name>
<evidence type="ECO:0000313" key="1">
    <source>
        <dbReference type="EMBL" id="OBV38110.1"/>
    </source>
</evidence>
<accession>A0A1A7C056</accession>
<dbReference type="STRING" id="1747903.ASR47_100563"/>
<dbReference type="Proteomes" id="UP000092713">
    <property type="component" value="Unassembled WGS sequence"/>
</dbReference>
<organism evidence="1 2">
    <name type="scientific">Janthinobacterium psychrotolerans</name>
    <dbReference type="NCBI Taxonomy" id="1747903"/>
    <lineage>
        <taxon>Bacteria</taxon>
        <taxon>Pseudomonadati</taxon>
        <taxon>Pseudomonadota</taxon>
        <taxon>Betaproteobacteria</taxon>
        <taxon>Burkholderiales</taxon>
        <taxon>Oxalobacteraceae</taxon>
        <taxon>Janthinobacterium</taxon>
    </lineage>
</organism>
<reference evidence="1 2" key="1">
    <citation type="submission" date="2016-04" db="EMBL/GenBank/DDBJ databases">
        <title>Draft genome sequence of Janthinobacterium psychrotolerans sp. nov., isolated from freshwater sediments in Denmark.</title>
        <authorList>
            <person name="Gong X."/>
            <person name="Skrivergaard S."/>
            <person name="Korsgaard B.S."/>
            <person name="Schreiber L."/>
            <person name="Marshall I.P."/>
            <person name="Finster K."/>
            <person name="Schramm A."/>
        </authorList>
    </citation>
    <scope>NUCLEOTIDE SEQUENCE [LARGE SCALE GENOMIC DNA]</scope>
    <source>
        <strain evidence="1 2">S3-2</strain>
    </source>
</reference>
<dbReference type="SUPFAM" id="SSF103370">
    <property type="entry name" value="NinB"/>
    <property type="match status" value="1"/>
</dbReference>
<dbReference type="InterPro" id="IPR008711">
    <property type="entry name" value="Recombinase_NinB"/>
</dbReference>
<gene>
    <name evidence="1" type="ORF">ASR47_100563</name>
</gene>
<comment type="caution">
    <text evidence="1">The sequence shown here is derived from an EMBL/GenBank/DDBJ whole genome shotgun (WGS) entry which is preliminary data.</text>
</comment>
<protein>
    <submittedName>
        <fullName evidence="1">NinB protein</fullName>
    </submittedName>
</protein>
<sequence length="137" mass="15554">MTKKTFFLSHDEARRGAAAFAGTAPVGWMVVFSEPKKKRAQEEKYHAMIGEIAKQVEHIGRKWDADDMKRLLVDEFADEMRLAGTPLHHDGRVTPSFDGRRIVQLGVQTSDFYVKEAAQFIEFLYAFGAARDVVFSE</sequence>
<dbReference type="RefSeq" id="WP_065308995.1">
    <property type="nucleotide sequence ID" value="NZ_LOCQ01000058.1"/>
</dbReference>
<dbReference type="InterPro" id="IPR036619">
    <property type="entry name" value="NinB_sf"/>
</dbReference>
<dbReference type="Gene3D" id="1.10.3790.10">
    <property type="entry name" value="NinB"/>
    <property type="match status" value="1"/>
</dbReference>
<dbReference type="OrthoDB" id="6064804at2"/>
<dbReference type="Pfam" id="PF05772">
    <property type="entry name" value="NinB"/>
    <property type="match status" value="1"/>
</dbReference>
<keyword evidence="2" id="KW-1185">Reference proteome</keyword>
<evidence type="ECO:0000313" key="2">
    <source>
        <dbReference type="Proteomes" id="UP000092713"/>
    </source>
</evidence>
<proteinExistence type="predicted"/>